<comment type="caution">
    <text evidence="1">The sequence shown here is derived from an EMBL/GenBank/DDBJ whole genome shotgun (WGS) entry which is preliminary data.</text>
</comment>
<reference evidence="1 2" key="1">
    <citation type="submission" date="2021-06" db="EMBL/GenBank/DDBJ databases">
        <authorList>
            <person name="Criscuolo A."/>
        </authorList>
    </citation>
    <scope>NUCLEOTIDE SEQUENCE [LARGE SCALE GENOMIC DNA]</scope>
    <source>
        <strain evidence="2">CIP 111802</strain>
    </source>
</reference>
<accession>A0ABN7TQC6</accession>
<sequence>MPAIVEGKRQYVGSLRPGKICTMPEKRILYPMMPLFGKR</sequence>
<evidence type="ECO:0000313" key="2">
    <source>
        <dbReference type="Proteomes" id="UP000730618"/>
    </source>
</evidence>
<organism evidence="1 2">
    <name type="scientific">Paenibacillus allorhizosphaerae</name>
    <dbReference type="NCBI Taxonomy" id="2849866"/>
    <lineage>
        <taxon>Bacteria</taxon>
        <taxon>Bacillati</taxon>
        <taxon>Bacillota</taxon>
        <taxon>Bacilli</taxon>
        <taxon>Bacillales</taxon>
        <taxon>Paenibacillaceae</taxon>
        <taxon>Paenibacillus</taxon>
    </lineage>
</organism>
<protein>
    <submittedName>
        <fullName evidence="1">Uncharacterized protein</fullName>
    </submittedName>
</protein>
<name>A0ABN7TQC6_9BACL</name>
<evidence type="ECO:0000313" key="1">
    <source>
        <dbReference type="EMBL" id="CAG7651247.1"/>
    </source>
</evidence>
<dbReference type="Proteomes" id="UP000730618">
    <property type="component" value="Unassembled WGS sequence"/>
</dbReference>
<gene>
    <name evidence="1" type="ORF">PAECIP111802_04916</name>
</gene>
<dbReference type="EMBL" id="CAJVCE010000016">
    <property type="protein sequence ID" value="CAG7651247.1"/>
    <property type="molecule type" value="Genomic_DNA"/>
</dbReference>
<proteinExistence type="predicted"/>
<keyword evidence="2" id="KW-1185">Reference proteome</keyword>